<feature type="transmembrane region" description="Helical" evidence="2">
    <location>
        <begin position="12"/>
        <end position="33"/>
    </location>
</feature>
<protein>
    <submittedName>
        <fullName evidence="4">AGAP011349-PA-like protein</fullName>
    </submittedName>
</protein>
<dbReference type="FunFam" id="1.20.58.390:FF:000118">
    <property type="entry name" value="GABA-gated ion channel"/>
    <property type="match status" value="1"/>
</dbReference>
<evidence type="ECO:0000313" key="6">
    <source>
        <dbReference type="Proteomes" id="UP000030765"/>
    </source>
</evidence>
<keyword evidence="2" id="KW-0472">Membrane</keyword>
<feature type="region of interest" description="Disordered" evidence="1">
    <location>
        <begin position="118"/>
        <end position="152"/>
    </location>
</feature>
<dbReference type="Proteomes" id="UP000030765">
    <property type="component" value="Unassembled WGS sequence"/>
</dbReference>
<reference evidence="4 6" key="1">
    <citation type="journal article" date="2014" name="BMC Genomics">
        <title>Genome sequence of Anopheles sinensis provides insight into genetics basis of mosquito competence for malaria parasites.</title>
        <authorList>
            <person name="Zhou D."/>
            <person name="Zhang D."/>
            <person name="Ding G."/>
            <person name="Shi L."/>
            <person name="Hou Q."/>
            <person name="Ye Y."/>
            <person name="Xu Y."/>
            <person name="Zhou H."/>
            <person name="Xiong C."/>
            <person name="Li S."/>
            <person name="Yu J."/>
            <person name="Hong S."/>
            <person name="Yu X."/>
            <person name="Zou P."/>
            <person name="Chen C."/>
            <person name="Chang X."/>
            <person name="Wang W."/>
            <person name="Lv Y."/>
            <person name="Sun Y."/>
            <person name="Ma L."/>
            <person name="Shen B."/>
            <person name="Zhu C."/>
        </authorList>
    </citation>
    <scope>NUCLEOTIDE SEQUENCE [LARGE SCALE GENOMIC DNA]</scope>
</reference>
<feature type="transmembrane region" description="Helical" evidence="2">
    <location>
        <begin position="329"/>
        <end position="347"/>
    </location>
</feature>
<dbReference type="EMBL" id="ATLV01013246">
    <property type="status" value="NOT_ANNOTATED_CDS"/>
    <property type="molecule type" value="Genomic_DNA"/>
</dbReference>
<dbReference type="CDD" id="cd19049">
    <property type="entry name" value="LGIC_TM_anion"/>
    <property type="match status" value="1"/>
</dbReference>
<keyword evidence="2" id="KW-1133">Transmembrane helix</keyword>
<reference evidence="5" key="2">
    <citation type="submission" date="2020-05" db="UniProtKB">
        <authorList>
            <consortium name="EnsemblMetazoa"/>
        </authorList>
    </citation>
    <scope>IDENTIFICATION</scope>
</reference>
<feature type="region of interest" description="Disordered" evidence="1">
    <location>
        <begin position="213"/>
        <end position="316"/>
    </location>
</feature>
<proteinExistence type="predicted"/>
<dbReference type="VEuPathDB" id="VectorBase:ASIC004816"/>
<dbReference type="FunFam" id="1.20.58.390:FF:000087">
    <property type="entry name" value="GABA-gated ion channel"/>
    <property type="match status" value="1"/>
</dbReference>
<dbReference type="InterPro" id="IPR006028">
    <property type="entry name" value="GABAA/Glycine_rcpt"/>
</dbReference>
<feature type="transmembrane region" description="Helical" evidence="2">
    <location>
        <begin position="74"/>
        <end position="99"/>
    </location>
</feature>
<dbReference type="GO" id="GO:0005254">
    <property type="term" value="F:chloride channel activity"/>
    <property type="evidence" value="ECO:0007669"/>
    <property type="project" value="UniProtKB-ARBA"/>
</dbReference>
<dbReference type="STRING" id="74873.A0A084VHY3"/>
<dbReference type="AlphaFoldDB" id="A0A084VHY3"/>
<evidence type="ECO:0000256" key="1">
    <source>
        <dbReference type="SAM" id="MobiDB-lite"/>
    </source>
</evidence>
<organism evidence="4">
    <name type="scientific">Anopheles sinensis</name>
    <name type="common">Mosquito</name>
    <dbReference type="NCBI Taxonomy" id="74873"/>
    <lineage>
        <taxon>Eukaryota</taxon>
        <taxon>Metazoa</taxon>
        <taxon>Ecdysozoa</taxon>
        <taxon>Arthropoda</taxon>
        <taxon>Hexapoda</taxon>
        <taxon>Insecta</taxon>
        <taxon>Pterygota</taxon>
        <taxon>Neoptera</taxon>
        <taxon>Endopterygota</taxon>
        <taxon>Diptera</taxon>
        <taxon>Nematocera</taxon>
        <taxon>Culicoidea</taxon>
        <taxon>Culicidae</taxon>
        <taxon>Anophelinae</taxon>
        <taxon>Anopheles</taxon>
    </lineage>
</organism>
<feature type="compositionally biased region" description="Basic residues" evidence="1">
    <location>
        <begin position="305"/>
        <end position="314"/>
    </location>
</feature>
<dbReference type="GO" id="GO:0016020">
    <property type="term" value="C:membrane"/>
    <property type="evidence" value="ECO:0007669"/>
    <property type="project" value="InterPro"/>
</dbReference>
<dbReference type="Gene3D" id="1.20.58.390">
    <property type="entry name" value="Neurotransmitter-gated ion-channel transmembrane domain"/>
    <property type="match status" value="2"/>
</dbReference>
<sequence length="361" mass="39591">MLLVSFHLQRHMGNFLIQVYGPCVLLVVLSWVSFWLNREATADRVSLGITTVLTMTFLGLEARTDLPKVPYPTALDFFVFLSFAFIFATIIQFAIVHYFTKYGSGECYFSVDELNSSSDEEDSEREDANGTAQSSQHHHSINIGPSTSGTYPGKRCSAITSISGRQGAGAAGTDSRIVEVIPLSMCSFPMTPMRKTPKSSWTDVTCFGGGTCGAPEDSNGDPTPPAGSSSLADRDRVGTYSATTITTTSSSFTSTPTATTSLGGKPRRRSSTSGPSHRIRTVQHLTIDATPSTPGAVETVSTTGHRTRRRRKREPRFNSVSKIDRASRIFFPLLFLAINVFYWFLYLSRSERLPQQHHKTG</sequence>
<dbReference type="GO" id="GO:0004888">
    <property type="term" value="F:transmembrane signaling receptor activity"/>
    <property type="evidence" value="ECO:0007669"/>
    <property type="project" value="InterPro"/>
</dbReference>
<feature type="compositionally biased region" description="Low complexity" evidence="1">
    <location>
        <begin position="239"/>
        <end position="261"/>
    </location>
</feature>
<evidence type="ECO:0000313" key="4">
    <source>
        <dbReference type="EMBL" id="KFB37577.1"/>
    </source>
</evidence>
<dbReference type="EMBL" id="KE524847">
    <property type="protein sequence ID" value="KFB37577.1"/>
    <property type="molecule type" value="Genomic_DNA"/>
</dbReference>
<dbReference type="OMA" id="YYRREEM"/>
<keyword evidence="2" id="KW-0812">Transmembrane</keyword>
<gene>
    <name evidence="4" type="ORF">ZHAS_00004816</name>
</gene>
<dbReference type="PANTHER" id="PTHR18945">
    <property type="entry name" value="NEUROTRANSMITTER GATED ION CHANNEL"/>
    <property type="match status" value="1"/>
</dbReference>
<dbReference type="VEuPathDB" id="VectorBase:ASIS000021"/>
<feature type="transmembrane region" description="Helical" evidence="2">
    <location>
        <begin position="45"/>
        <end position="62"/>
    </location>
</feature>
<dbReference type="InterPro" id="IPR006029">
    <property type="entry name" value="Neurotrans-gated_channel_TM"/>
</dbReference>
<dbReference type="GO" id="GO:0099095">
    <property type="term" value="F:ligand-gated monoatomic anion channel activity"/>
    <property type="evidence" value="ECO:0007669"/>
    <property type="project" value="UniProtKB-ARBA"/>
</dbReference>
<dbReference type="PRINTS" id="PR00253">
    <property type="entry name" value="GABAARECEPTR"/>
</dbReference>
<name>A0A084VHY3_ANOSI</name>
<dbReference type="OrthoDB" id="203862at2759"/>
<keyword evidence="6" id="KW-1185">Reference proteome</keyword>
<dbReference type="SUPFAM" id="SSF90112">
    <property type="entry name" value="Neurotransmitter-gated ion-channel transmembrane pore"/>
    <property type="match status" value="1"/>
</dbReference>
<evidence type="ECO:0000313" key="5">
    <source>
        <dbReference type="EnsemblMetazoa" id="ASIC004816-PA"/>
    </source>
</evidence>
<evidence type="ECO:0000259" key="3">
    <source>
        <dbReference type="Pfam" id="PF02932"/>
    </source>
</evidence>
<dbReference type="InterPro" id="IPR038050">
    <property type="entry name" value="Neuro_actylchol_rec"/>
</dbReference>
<feature type="domain" description="Neurotransmitter-gated ion-channel transmembrane" evidence="3">
    <location>
        <begin position="20"/>
        <end position="343"/>
    </location>
</feature>
<dbReference type="Pfam" id="PF02932">
    <property type="entry name" value="Neur_chan_memb"/>
    <property type="match status" value="1"/>
</dbReference>
<accession>A0A084VHY3</accession>
<evidence type="ECO:0000256" key="2">
    <source>
        <dbReference type="SAM" id="Phobius"/>
    </source>
</evidence>
<dbReference type="EnsemblMetazoa" id="ASIC004816-RA">
    <property type="protein sequence ID" value="ASIC004816-PA"/>
    <property type="gene ID" value="ASIC004816"/>
</dbReference>
<dbReference type="InterPro" id="IPR006201">
    <property type="entry name" value="Neur_channel"/>
</dbReference>
<dbReference type="GO" id="GO:0005230">
    <property type="term" value="F:extracellular ligand-gated monoatomic ion channel activity"/>
    <property type="evidence" value="ECO:0007669"/>
    <property type="project" value="UniProtKB-ARBA"/>
</dbReference>
<dbReference type="InterPro" id="IPR036719">
    <property type="entry name" value="Neuro-gated_channel_TM_sf"/>
</dbReference>